<name>A0A2W5SV84_9BACT</name>
<proteinExistence type="predicted"/>
<feature type="region of interest" description="Disordered" evidence="1">
    <location>
        <begin position="324"/>
        <end position="349"/>
    </location>
</feature>
<accession>A0A2W5SV84</accession>
<reference evidence="2 3" key="1">
    <citation type="submission" date="2017-08" db="EMBL/GenBank/DDBJ databases">
        <title>Infants hospitalized years apart are colonized by the same room-sourced microbial strains.</title>
        <authorList>
            <person name="Brooks B."/>
            <person name="Olm M.R."/>
            <person name="Firek B.A."/>
            <person name="Baker R."/>
            <person name="Thomas B.C."/>
            <person name="Morowitz M.J."/>
            <person name="Banfield J.F."/>
        </authorList>
    </citation>
    <scope>NUCLEOTIDE SEQUENCE [LARGE SCALE GENOMIC DNA]</scope>
    <source>
        <strain evidence="2">S2_003_000_R2_14</strain>
    </source>
</reference>
<feature type="compositionally biased region" description="Basic and acidic residues" evidence="1">
    <location>
        <begin position="137"/>
        <end position="169"/>
    </location>
</feature>
<evidence type="ECO:0000313" key="2">
    <source>
        <dbReference type="EMBL" id="PZR06712.1"/>
    </source>
</evidence>
<feature type="compositionally biased region" description="Basic and acidic residues" evidence="1">
    <location>
        <begin position="227"/>
        <end position="239"/>
    </location>
</feature>
<dbReference type="Proteomes" id="UP000249061">
    <property type="component" value="Unassembled WGS sequence"/>
</dbReference>
<sequence>MRSASTLPSSRRSDAKPSSLMTRSVCFRCSSLTLLVSSTSSEARASISSASCCRRTSFDVGGKNATTGFFGAAKAVMEHNAAASRAVRMRGTLYGAAAHGHEETDASADSEEALVQGRARVVRTQRTGEGEAVARGPRADDARAEDPRGVDSLREEQPRARSRLQEGRRPAARRSAVVDLLPEGRRRHRLEPRHSLALAVAQRVATRFADLSGRNVERDALPPAGPREVETRRRPERFRPSTGRHHSPMTFAYTVHAEFDSSDVCTEWQQWLLQGHLADVVKAGALTAELVQWNEKRCEARYTFQDAEAFATYENMHAPPLRAEGLKKFPPSRGVRMSRSTGESKLRLP</sequence>
<protein>
    <recommendedName>
        <fullName evidence="4">DUF4286 domain-containing protein</fullName>
    </recommendedName>
</protein>
<evidence type="ECO:0008006" key="4">
    <source>
        <dbReference type="Google" id="ProtNLM"/>
    </source>
</evidence>
<comment type="caution">
    <text evidence="2">The sequence shown here is derived from an EMBL/GenBank/DDBJ whole genome shotgun (WGS) entry which is preliminary data.</text>
</comment>
<evidence type="ECO:0000256" key="1">
    <source>
        <dbReference type="SAM" id="MobiDB-lite"/>
    </source>
</evidence>
<feature type="region of interest" description="Disordered" evidence="1">
    <location>
        <begin position="216"/>
        <end position="245"/>
    </location>
</feature>
<organism evidence="2 3">
    <name type="scientific">Archangium gephyra</name>
    <dbReference type="NCBI Taxonomy" id="48"/>
    <lineage>
        <taxon>Bacteria</taxon>
        <taxon>Pseudomonadati</taxon>
        <taxon>Myxococcota</taxon>
        <taxon>Myxococcia</taxon>
        <taxon>Myxococcales</taxon>
        <taxon>Cystobacterineae</taxon>
        <taxon>Archangiaceae</taxon>
        <taxon>Archangium</taxon>
    </lineage>
</organism>
<dbReference type="EMBL" id="QFQP01000036">
    <property type="protein sequence ID" value="PZR06712.1"/>
    <property type="molecule type" value="Genomic_DNA"/>
</dbReference>
<gene>
    <name evidence="2" type="ORF">DI536_29680</name>
</gene>
<evidence type="ECO:0000313" key="3">
    <source>
        <dbReference type="Proteomes" id="UP000249061"/>
    </source>
</evidence>
<dbReference type="AlphaFoldDB" id="A0A2W5SV84"/>
<feature type="region of interest" description="Disordered" evidence="1">
    <location>
        <begin position="121"/>
        <end position="180"/>
    </location>
</feature>